<dbReference type="SUPFAM" id="SSF53448">
    <property type="entry name" value="Nucleotide-diphospho-sugar transferases"/>
    <property type="match status" value="1"/>
</dbReference>
<dbReference type="InterPro" id="IPR013217">
    <property type="entry name" value="Methyltransf_12"/>
</dbReference>
<keyword evidence="5" id="KW-1185">Reference proteome</keyword>
<dbReference type="Proteomes" id="UP000252884">
    <property type="component" value="Unassembled WGS sequence"/>
</dbReference>
<dbReference type="SUPFAM" id="SSF53756">
    <property type="entry name" value="UDP-Glycosyltransferase/glycogen phosphorylase"/>
    <property type="match status" value="1"/>
</dbReference>
<evidence type="ECO:0000313" key="4">
    <source>
        <dbReference type="EMBL" id="RCW67353.1"/>
    </source>
</evidence>
<keyword evidence="4" id="KW-0808">Transferase</keyword>
<comment type="caution">
    <text evidence="4">The sequence shown here is derived from an EMBL/GenBank/DDBJ whole genome shotgun (WGS) entry which is preliminary data.</text>
</comment>
<dbReference type="InterPro" id="IPR029063">
    <property type="entry name" value="SAM-dependent_MTases_sf"/>
</dbReference>
<dbReference type="EMBL" id="QPJK01000009">
    <property type="protein sequence ID" value="RCW67353.1"/>
    <property type="molecule type" value="Genomic_DNA"/>
</dbReference>
<keyword evidence="1" id="KW-0175">Coiled coil</keyword>
<proteinExistence type="predicted"/>
<organism evidence="4 5">
    <name type="scientific">Pseudorhodoferax soli</name>
    <dbReference type="NCBI Taxonomy" id="545864"/>
    <lineage>
        <taxon>Bacteria</taxon>
        <taxon>Pseudomonadati</taxon>
        <taxon>Pseudomonadota</taxon>
        <taxon>Betaproteobacteria</taxon>
        <taxon>Burkholderiales</taxon>
        <taxon>Comamonadaceae</taxon>
    </lineage>
</organism>
<dbReference type="InterPro" id="IPR029044">
    <property type="entry name" value="Nucleotide-diphossugar_trans"/>
</dbReference>
<dbReference type="GO" id="GO:0016740">
    <property type="term" value="F:transferase activity"/>
    <property type="evidence" value="ECO:0007669"/>
    <property type="project" value="UniProtKB-KW"/>
</dbReference>
<evidence type="ECO:0000259" key="3">
    <source>
        <dbReference type="Pfam" id="PF08242"/>
    </source>
</evidence>
<reference evidence="4 5" key="1">
    <citation type="submission" date="2018-07" db="EMBL/GenBank/DDBJ databases">
        <title>Genomic Encyclopedia of Type Strains, Phase IV (KMG-IV): sequencing the most valuable type-strain genomes for metagenomic binning, comparative biology and taxonomic classification.</title>
        <authorList>
            <person name="Goeker M."/>
        </authorList>
    </citation>
    <scope>NUCLEOTIDE SEQUENCE [LARGE SCALE GENOMIC DNA]</scope>
    <source>
        <strain evidence="4 5">DSM 21634</strain>
    </source>
</reference>
<accession>A0A368XHC2</accession>
<dbReference type="InterPro" id="IPR001173">
    <property type="entry name" value="Glyco_trans_2-like"/>
</dbReference>
<dbReference type="CDD" id="cd02440">
    <property type="entry name" value="AdoMet_MTases"/>
    <property type="match status" value="1"/>
</dbReference>
<feature type="domain" description="Glycosyltransferase 2-like" evidence="2">
    <location>
        <begin position="853"/>
        <end position="1018"/>
    </location>
</feature>
<evidence type="ECO:0000256" key="1">
    <source>
        <dbReference type="SAM" id="Coils"/>
    </source>
</evidence>
<dbReference type="Gene3D" id="1.10.287.1490">
    <property type="match status" value="1"/>
</dbReference>
<dbReference type="CDD" id="cd03801">
    <property type="entry name" value="GT4_PimA-like"/>
    <property type="match status" value="1"/>
</dbReference>
<name>A0A368XHC2_9BURK</name>
<sequence>MNDQLLSAGYAHDPAAQVWARPGYGGIAYSDGDEVEQRIGSIVRNAGDLTVLSPELRAYCTDWPSLYHLTSARANILRPFHATLHGAQVLEIGAGCGAITRYLGESGAHVLALEGSPRRAAIARARSRDLPNVDVVADSFEQFSTSQRFDVVTLIGVLEYANRFVAGESPAQVMLQRARALLKPQGRLIIAIENQLGLKYFAAAPEDHFGVPMYGLEDRYRADEAQTFGRAALQAMLHGAGFTQVQCMAPFPDYKLPMSIVTEEGFRAGDFDATAFAWQSARRDPQLPEVLAFSPELVWPVLGRNGLALDLANSFLFVAAQAPTAPDTANVLAYHYSTDRAKLYCKETRFVRTDGNAIKLEYQRLSPGEHPASTHVQHTLAASAAYVHGEPLSLALLRTVSTDGWALQQVGAFLRDYLRIVADLAAGVEVPEDPWAADTQLPGVFFDLVPQNIIVEPRGQGFAVIDREWVLRDGISVGWLLFRTLLLLINSVSRFGRCTDADEWTRKNFILAALQSAGLHVDAHDVDNYAREEIRLQAELTGRAVADLQDWGAIAKLPMENLSLAVQRRSAQVGQLAAVHEGLQKEFDERTNWALQLDAALAKAQQDYQALDQATVQERHEREQGQNELNLLRATLAELQLQSAQMQRERDDVQTECTSLQERLVHADQERGQLHEGLASLRAVVEDVQSQLEQTQRERDEAHTQVRSISSTRDDILVAKGEAERRYAEVEAKRAALAGSLSWRVTKPLRMLGRIARGEWSTIRTLVAPEIVRLARVGYKRAPIPTHMKDKAAALAYRVAGPMFTGVVHYEIWRRQRDNAPLAPVGAGPVAAADFAEVLSSLRFPVVAKPDVCIVIPTYGNLEHTLACLRSIAIHMPRASVEVLVAEDASGDPQIDLIRRIPGLRYIRHPENLGFLRSCNAAVKQAKGRYIYLLNNDTEVTAGWLDSMLALFDKHPDCGMVGSKLVYPDGRLQEAGGILWRDGSAWNWGRLDDPSRPVYNYVKEADYCSGASLMIPTALWQQLGGFDEHYLPAYYEDTDLAFRVRAAGRTVMYQPQSVVIHYEGISHGTDTGSGIKAHQVENQKKFYVRWKETLEREHLDNGVNPFRAHDRSIGQRTILVVDHYVPQPDRDAGSRSIWCFLREFKAMGLNVKFWPANHWHDTQYAPLLEQEGIEVLYGNEFVGRYEEWIANHGSALDYVLLNRPHIAIEHWEAVRKHTHAKLFYYGHDLHYARLKLQYEKTGDKNVLRESELIRSVEETLWRNSDVIYYPSPTETDAVLKYLPNAIARTVPLYYFDKEDLSIIAPRREKTDLLFVAGFGHPPNVDAAKWLVKEIFPLLQANVAGARLFLVGSNPTDEVKALASDSITVTGHVTDSELSGFYRTAGVAVVPLRFGAGVKGKVLEALHHGIPLVTTTVGVQGLPGLADAISVHDDAAGVATAIRHLMQNEEAWSEASAGGREYVALGFSRSALRSVFNLDMK</sequence>
<dbReference type="Gene3D" id="3.90.550.10">
    <property type="entry name" value="Spore Coat Polysaccharide Biosynthesis Protein SpsA, Chain A"/>
    <property type="match status" value="1"/>
</dbReference>
<dbReference type="Pfam" id="PF00535">
    <property type="entry name" value="Glycos_transf_2"/>
    <property type="match status" value="1"/>
</dbReference>
<dbReference type="RefSeq" id="WP_114470871.1">
    <property type="nucleotide sequence ID" value="NZ_QPJK01000009.1"/>
</dbReference>
<dbReference type="OrthoDB" id="9816564at2"/>
<feature type="domain" description="Methyltransferase type 12" evidence="3">
    <location>
        <begin position="90"/>
        <end position="188"/>
    </location>
</feature>
<evidence type="ECO:0000259" key="2">
    <source>
        <dbReference type="Pfam" id="PF00535"/>
    </source>
</evidence>
<feature type="coiled-coil region" evidence="1">
    <location>
        <begin position="594"/>
        <end position="705"/>
    </location>
</feature>
<dbReference type="CDD" id="cd04186">
    <property type="entry name" value="GT_2_like_c"/>
    <property type="match status" value="1"/>
</dbReference>
<evidence type="ECO:0000313" key="5">
    <source>
        <dbReference type="Proteomes" id="UP000252884"/>
    </source>
</evidence>
<dbReference type="Gene3D" id="3.40.50.2000">
    <property type="entry name" value="Glycogen Phosphorylase B"/>
    <property type="match status" value="1"/>
</dbReference>
<dbReference type="PANTHER" id="PTHR43179:SF7">
    <property type="entry name" value="RHAMNOSYLTRANSFERASE WBBL"/>
    <property type="match status" value="1"/>
</dbReference>
<protein>
    <submittedName>
        <fullName evidence="4">GT2 family glycosyltransferase</fullName>
    </submittedName>
</protein>
<dbReference type="PANTHER" id="PTHR43179">
    <property type="entry name" value="RHAMNOSYLTRANSFERASE WBBL"/>
    <property type="match status" value="1"/>
</dbReference>
<dbReference type="SUPFAM" id="SSF53335">
    <property type="entry name" value="S-adenosyl-L-methionine-dependent methyltransferases"/>
    <property type="match status" value="1"/>
</dbReference>
<gene>
    <name evidence="4" type="ORF">DES41_10976</name>
</gene>
<dbReference type="Gene3D" id="3.40.50.150">
    <property type="entry name" value="Vaccinia Virus protein VP39"/>
    <property type="match status" value="1"/>
</dbReference>
<dbReference type="Pfam" id="PF08242">
    <property type="entry name" value="Methyltransf_12"/>
    <property type="match status" value="1"/>
</dbReference>
<dbReference type="Pfam" id="PF13692">
    <property type="entry name" value="Glyco_trans_1_4"/>
    <property type="match status" value="1"/>
</dbReference>